<dbReference type="AlphaFoldDB" id="A0A226D3I0"/>
<evidence type="ECO:0000313" key="1">
    <source>
        <dbReference type="EMBL" id="OXA39610.1"/>
    </source>
</evidence>
<dbReference type="InterPro" id="IPR008949">
    <property type="entry name" value="Isoprenoid_synthase_dom_sf"/>
</dbReference>
<reference evidence="1 2" key="1">
    <citation type="submission" date="2015-12" db="EMBL/GenBank/DDBJ databases">
        <title>The genome of Folsomia candida.</title>
        <authorList>
            <person name="Faddeeva A."/>
            <person name="Derks M.F."/>
            <person name="Anvar Y."/>
            <person name="Smit S."/>
            <person name="Van Straalen N."/>
            <person name="Roelofs D."/>
        </authorList>
    </citation>
    <scope>NUCLEOTIDE SEQUENCE [LARGE SCALE GENOMIC DNA]</scope>
    <source>
        <strain evidence="1 2">VU population</strain>
        <tissue evidence="1">Whole body</tissue>
    </source>
</reference>
<gene>
    <name evidence="1" type="ORF">Fcan01_25762</name>
</gene>
<name>A0A226D3I0_FOLCA</name>
<dbReference type="Pfam" id="PF19086">
    <property type="entry name" value="Terpene_syn_C_2"/>
    <property type="match status" value="1"/>
</dbReference>
<proteinExistence type="predicted"/>
<keyword evidence="2" id="KW-1185">Reference proteome</keyword>
<organism evidence="1 2">
    <name type="scientific">Folsomia candida</name>
    <name type="common">Springtail</name>
    <dbReference type="NCBI Taxonomy" id="158441"/>
    <lineage>
        <taxon>Eukaryota</taxon>
        <taxon>Metazoa</taxon>
        <taxon>Ecdysozoa</taxon>
        <taxon>Arthropoda</taxon>
        <taxon>Hexapoda</taxon>
        <taxon>Collembola</taxon>
        <taxon>Entomobryomorpha</taxon>
        <taxon>Isotomoidea</taxon>
        <taxon>Isotomidae</taxon>
        <taxon>Proisotominae</taxon>
        <taxon>Folsomia</taxon>
    </lineage>
</organism>
<evidence type="ECO:0000313" key="2">
    <source>
        <dbReference type="Proteomes" id="UP000198287"/>
    </source>
</evidence>
<dbReference type="Gene3D" id="1.10.600.10">
    <property type="entry name" value="Farnesyl Diphosphate Synthase"/>
    <property type="match status" value="1"/>
</dbReference>
<accession>A0A226D3I0</accession>
<dbReference type="SUPFAM" id="SSF48576">
    <property type="entry name" value="Terpenoid synthases"/>
    <property type="match status" value="1"/>
</dbReference>
<protein>
    <submittedName>
        <fullName evidence="1">Uncharacterized protein</fullName>
    </submittedName>
</protein>
<dbReference type="EMBL" id="LNIX01000038">
    <property type="protein sequence ID" value="OXA39610.1"/>
    <property type="molecule type" value="Genomic_DNA"/>
</dbReference>
<sequence>MPPNRGHESNNNNLEATRIKYTLHTDQGFPSTTEIAVQFDLMTPALVINSFPDTETIRGGKLFHDVHTFVVRHFATLNHVKDSKYHAKLVLHSTTYATYCYYFASNYEKQLYFATIHAWGAILDDWIENGNALNADRARVEILGCIEEFIATGTNKEVMPPQSDPFLHAIMGGYAECEAMADEIIPDYLKQKHDYVKGLKNYLHSNAWGLMDSSLKGYSFEQFLHWRNLESGIFLSTEILMLCENATLPKHVGDHVMVKVRLGPRRFDTCDSLGAVRNDILGVKKELAKNEEGSTVMFKIRVEGKSLNSRNACPSR</sequence>
<comment type="caution">
    <text evidence="1">The sequence shown here is derived from an EMBL/GenBank/DDBJ whole genome shotgun (WGS) entry which is preliminary data.</text>
</comment>
<dbReference type="Proteomes" id="UP000198287">
    <property type="component" value="Unassembled WGS sequence"/>
</dbReference>